<accession>A0A1F5NL76</accession>
<feature type="transmembrane region" description="Helical" evidence="2">
    <location>
        <begin position="379"/>
        <end position="398"/>
    </location>
</feature>
<feature type="transmembrane region" description="Helical" evidence="2">
    <location>
        <begin position="492"/>
        <end position="511"/>
    </location>
</feature>
<keyword evidence="2" id="KW-0472">Membrane</keyword>
<feature type="transmembrane region" description="Helical" evidence="2">
    <location>
        <begin position="213"/>
        <end position="231"/>
    </location>
</feature>
<feature type="compositionally biased region" description="Low complexity" evidence="1">
    <location>
        <begin position="39"/>
        <end position="51"/>
    </location>
</feature>
<dbReference type="Pfam" id="PF10101">
    <property type="entry name" value="DUF2339"/>
    <property type="match status" value="1"/>
</dbReference>
<evidence type="ECO:0000313" key="4">
    <source>
        <dbReference type="Proteomes" id="UP000176864"/>
    </source>
</evidence>
<dbReference type="Proteomes" id="UP000176864">
    <property type="component" value="Unassembled WGS sequence"/>
</dbReference>
<feature type="transmembrane region" description="Helical" evidence="2">
    <location>
        <begin position="329"/>
        <end position="347"/>
    </location>
</feature>
<name>A0A1F5NL76_9BACT</name>
<protein>
    <recommendedName>
        <fullName evidence="5">DUF2339 domain-containing protein</fullName>
    </recommendedName>
</protein>
<organism evidence="3 4">
    <name type="scientific">Candidatus Doudnabacteria bacterium RIFCSPHIGHO2_01_FULL_46_14</name>
    <dbReference type="NCBI Taxonomy" id="1817824"/>
    <lineage>
        <taxon>Bacteria</taxon>
        <taxon>Candidatus Doudnaibacteriota</taxon>
    </lineage>
</organism>
<feature type="transmembrane region" description="Helical" evidence="2">
    <location>
        <begin position="520"/>
        <end position="537"/>
    </location>
</feature>
<evidence type="ECO:0000256" key="2">
    <source>
        <dbReference type="SAM" id="Phobius"/>
    </source>
</evidence>
<comment type="caution">
    <text evidence="3">The sequence shown here is derived from an EMBL/GenBank/DDBJ whole genome shotgun (WGS) entry which is preliminary data.</text>
</comment>
<gene>
    <name evidence="3" type="ORF">A2751_04090</name>
</gene>
<sequence length="579" mass="64938">MTVLVLFLVIFCLMWIARLSGRLSDLEKERSPAQTKQGASASIAPSIPQAPVTQPMSKQEAAAPKPQTEKRAEEEIATNWLTRIGVVALLFGVGFFLKYAIDQGWINELMRVMIGVSVGVLLIILGEIWKSKYRDYALSLSGGGIGILYFSVTAAYQFYGLVSHGAAFGLAILITLVAAFLAYRYQSLPLALLSTIGSYASPLLLYSGRDQQIQLFFYMTILNMGILTVLVKKYWFELLYVAFIGTGLNFLVWVLRFSNSDNTLESVVFLLTTLALFWVITMLLLRLHETEQPLQKSADDKQGMFMVLSAIYFVIAVFTLLYGNFHHRLALVSFLEAAVALVTYLFAARQNWPVTRYTAAFSAFVLFVMFNFWQFDGAGTDVSIFVLAIAGIFAGAFLGKPELRVAGVSTLFFGMIKTFANSYEMQSYTFLLNEKFSLSALYIVGGWIVSRFWNRDGQKIKAISALALWFAVTWEIVAYFQQFPGSGNSLNLSISIWWITYAVVVLIYGVMMRDAFFRKLAIILFGLSIVKVFVYDVQSLDTGYRIVSFITLGVILLSVSFAYHKNKEKITFFLEGKSK</sequence>
<keyword evidence="2" id="KW-1133">Transmembrane helix</keyword>
<feature type="transmembrane region" description="Helical" evidence="2">
    <location>
        <begin position="305"/>
        <end position="323"/>
    </location>
</feature>
<feature type="region of interest" description="Disordered" evidence="1">
    <location>
        <begin position="30"/>
        <end position="70"/>
    </location>
</feature>
<feature type="transmembrane region" description="Helical" evidence="2">
    <location>
        <begin position="109"/>
        <end position="129"/>
    </location>
</feature>
<proteinExistence type="predicted"/>
<keyword evidence="2" id="KW-0812">Transmembrane</keyword>
<evidence type="ECO:0008006" key="5">
    <source>
        <dbReference type="Google" id="ProtNLM"/>
    </source>
</evidence>
<dbReference type="PANTHER" id="PTHR38434:SF1">
    <property type="entry name" value="BLL2549 PROTEIN"/>
    <property type="match status" value="1"/>
</dbReference>
<evidence type="ECO:0000313" key="3">
    <source>
        <dbReference type="EMBL" id="OGE78303.1"/>
    </source>
</evidence>
<feature type="transmembrane region" description="Helical" evidence="2">
    <location>
        <begin position="435"/>
        <end position="453"/>
    </location>
</feature>
<dbReference type="InterPro" id="IPR019286">
    <property type="entry name" value="DUF2339_TM"/>
</dbReference>
<dbReference type="EMBL" id="MFEK01000014">
    <property type="protein sequence ID" value="OGE78303.1"/>
    <property type="molecule type" value="Genomic_DNA"/>
</dbReference>
<feature type="transmembrane region" description="Helical" evidence="2">
    <location>
        <begin position="6"/>
        <end position="21"/>
    </location>
</feature>
<dbReference type="AlphaFoldDB" id="A0A1F5NL76"/>
<feature type="transmembrane region" description="Helical" evidence="2">
    <location>
        <begin position="354"/>
        <end position="373"/>
    </location>
</feature>
<evidence type="ECO:0000256" key="1">
    <source>
        <dbReference type="SAM" id="MobiDB-lite"/>
    </source>
</evidence>
<feature type="transmembrane region" description="Helical" evidence="2">
    <location>
        <begin position="238"/>
        <end position="255"/>
    </location>
</feature>
<feature type="transmembrane region" description="Helical" evidence="2">
    <location>
        <begin position="267"/>
        <end position="285"/>
    </location>
</feature>
<feature type="transmembrane region" description="Helical" evidence="2">
    <location>
        <begin position="165"/>
        <end position="183"/>
    </location>
</feature>
<reference evidence="3 4" key="1">
    <citation type="journal article" date="2016" name="Nat. Commun.">
        <title>Thousands of microbial genomes shed light on interconnected biogeochemical processes in an aquifer system.</title>
        <authorList>
            <person name="Anantharaman K."/>
            <person name="Brown C.T."/>
            <person name="Hug L.A."/>
            <person name="Sharon I."/>
            <person name="Castelle C.J."/>
            <person name="Probst A.J."/>
            <person name="Thomas B.C."/>
            <person name="Singh A."/>
            <person name="Wilkins M.J."/>
            <person name="Karaoz U."/>
            <person name="Brodie E.L."/>
            <person name="Williams K.H."/>
            <person name="Hubbard S.S."/>
            <person name="Banfield J.F."/>
        </authorList>
    </citation>
    <scope>NUCLEOTIDE SEQUENCE [LARGE SCALE GENOMIC DNA]</scope>
</reference>
<dbReference type="PANTHER" id="PTHR38434">
    <property type="entry name" value="BLL2549 PROTEIN"/>
    <property type="match status" value="1"/>
</dbReference>
<feature type="transmembrane region" description="Helical" evidence="2">
    <location>
        <begin position="80"/>
        <end position="97"/>
    </location>
</feature>
<feature type="transmembrane region" description="Helical" evidence="2">
    <location>
        <begin position="136"/>
        <end position="159"/>
    </location>
</feature>
<feature type="transmembrane region" description="Helical" evidence="2">
    <location>
        <begin position="543"/>
        <end position="563"/>
    </location>
</feature>
<feature type="transmembrane region" description="Helical" evidence="2">
    <location>
        <begin position="460"/>
        <end position="480"/>
    </location>
</feature>
<dbReference type="STRING" id="1817824.A2751_04090"/>